<keyword evidence="2" id="KW-0808">Transferase</keyword>
<accession>A0A849AIV7</accession>
<sequence>MTAAPETAPSAVLLGCPDGLDDLVRGDLRERHGIASERVAPGVVGVDAVPAAEALGPMVERVGLALDPSDPQRALPVLDAAAAAIGMTQPAFRVQSADPDTRSRWIDAIGARGWPNLPADWQLNVDLDTGRVDLGPLHWSRRVARLERLPATTPGPVAAGLLRLAKLRPGDLLLDPCGGVGTVAIVDAVQRGGPAISADSDAESVATARRNVAALGLDDAVEVLEADAAHLPLDDDCVDRVVSDLPFGKRIGSNELNRTLYPAILRDLERVLTADGRCVLLTDDKRVFADAVARARGLKVVGERVIRYNGVTPTAYVVVRSRRRKRR</sequence>
<dbReference type="GO" id="GO:0030488">
    <property type="term" value="P:tRNA methylation"/>
    <property type="evidence" value="ECO:0007669"/>
    <property type="project" value="TreeGrafter"/>
</dbReference>
<dbReference type="CDD" id="cd02440">
    <property type="entry name" value="AdoMet_MTases"/>
    <property type="match status" value="1"/>
</dbReference>
<dbReference type="PANTHER" id="PTHR14911">
    <property type="entry name" value="THUMP DOMAIN-CONTAINING"/>
    <property type="match status" value="1"/>
</dbReference>
<comment type="caution">
    <text evidence="2">The sequence shown here is derived from an EMBL/GenBank/DDBJ whole genome shotgun (WGS) entry which is preliminary data.</text>
</comment>
<protein>
    <submittedName>
        <fullName evidence="2">Methyltransferase domain-containing protein</fullName>
    </submittedName>
</protein>
<dbReference type="GO" id="GO:0016423">
    <property type="term" value="F:tRNA (guanine) methyltransferase activity"/>
    <property type="evidence" value="ECO:0007669"/>
    <property type="project" value="TreeGrafter"/>
</dbReference>
<dbReference type="RefSeq" id="WP_171154285.1">
    <property type="nucleotide sequence ID" value="NZ_JABENB010000001.1"/>
</dbReference>
<proteinExistence type="predicted"/>
<feature type="domain" description="Ribosomal RNA large subunit methyltransferase K/L-like methyltransferase" evidence="1">
    <location>
        <begin position="150"/>
        <end position="310"/>
    </location>
</feature>
<dbReference type="PANTHER" id="PTHR14911:SF13">
    <property type="entry name" value="TRNA (GUANINE(6)-N2)-METHYLTRANSFERASE THUMP3"/>
    <property type="match status" value="1"/>
</dbReference>
<dbReference type="SUPFAM" id="SSF53335">
    <property type="entry name" value="S-adenosyl-L-methionine-dependent methyltransferases"/>
    <property type="match status" value="1"/>
</dbReference>
<reference evidence="2 3" key="1">
    <citation type="submission" date="2020-05" db="EMBL/GenBank/DDBJ databases">
        <title>Flexivirga sp. ID2601S isolated from air conditioner.</title>
        <authorList>
            <person name="Kim D.H."/>
        </authorList>
    </citation>
    <scope>NUCLEOTIDE SEQUENCE [LARGE SCALE GENOMIC DNA]</scope>
    <source>
        <strain evidence="2 3">ID2601S</strain>
    </source>
</reference>
<gene>
    <name evidence="2" type="ORF">HJ588_09400</name>
</gene>
<dbReference type="InterPro" id="IPR029063">
    <property type="entry name" value="SAM-dependent_MTases_sf"/>
</dbReference>
<keyword evidence="3" id="KW-1185">Reference proteome</keyword>
<dbReference type="Pfam" id="PF01170">
    <property type="entry name" value="UPF0020"/>
    <property type="match status" value="1"/>
</dbReference>
<dbReference type="InterPro" id="IPR000241">
    <property type="entry name" value="RlmKL-like_Mtase"/>
</dbReference>
<dbReference type="EMBL" id="JABENB010000001">
    <property type="protein sequence ID" value="NNG39486.1"/>
    <property type="molecule type" value="Genomic_DNA"/>
</dbReference>
<dbReference type="AlphaFoldDB" id="A0A849AIV7"/>
<name>A0A849AIV7_9MICO</name>
<dbReference type="Gene3D" id="3.40.50.150">
    <property type="entry name" value="Vaccinia Virus protein VP39"/>
    <property type="match status" value="1"/>
</dbReference>
<organism evidence="2 3">
    <name type="scientific">Flexivirga aerilata</name>
    <dbReference type="NCBI Taxonomy" id="1656889"/>
    <lineage>
        <taxon>Bacteria</taxon>
        <taxon>Bacillati</taxon>
        <taxon>Actinomycetota</taxon>
        <taxon>Actinomycetes</taxon>
        <taxon>Micrococcales</taxon>
        <taxon>Dermacoccaceae</taxon>
        <taxon>Flexivirga</taxon>
    </lineage>
</organism>
<evidence type="ECO:0000313" key="2">
    <source>
        <dbReference type="EMBL" id="NNG39486.1"/>
    </source>
</evidence>
<evidence type="ECO:0000259" key="1">
    <source>
        <dbReference type="Pfam" id="PF01170"/>
    </source>
</evidence>
<dbReference type="Proteomes" id="UP000557772">
    <property type="component" value="Unassembled WGS sequence"/>
</dbReference>
<evidence type="ECO:0000313" key="3">
    <source>
        <dbReference type="Proteomes" id="UP000557772"/>
    </source>
</evidence>
<keyword evidence="2" id="KW-0489">Methyltransferase</keyword>